<dbReference type="SUPFAM" id="SSF52794">
    <property type="entry name" value="PTS system IIB component-like"/>
    <property type="match status" value="1"/>
</dbReference>
<evidence type="ECO:0000256" key="5">
    <source>
        <dbReference type="ARBA" id="ARBA00023163"/>
    </source>
</evidence>
<proteinExistence type="predicted"/>
<dbReference type="Gene3D" id="1.10.10.10">
    <property type="entry name" value="Winged helix-like DNA-binding domain superfamily/Winged helix DNA-binding domain"/>
    <property type="match status" value="2"/>
</dbReference>
<evidence type="ECO:0000256" key="4">
    <source>
        <dbReference type="ARBA" id="ARBA00023159"/>
    </source>
</evidence>
<feature type="domain" description="PRD" evidence="7">
    <location>
        <begin position="314"/>
        <end position="422"/>
    </location>
</feature>
<evidence type="ECO:0000313" key="10">
    <source>
        <dbReference type="Proteomes" id="UP000017700"/>
    </source>
</evidence>
<protein>
    <submittedName>
        <fullName evidence="9">Transcription antiterminator</fullName>
    </submittedName>
</protein>
<sequence>MMQPLTSRQNRLLKYLLQHQEYVTVKNIAHYLDVSEKTVYRDMQFVETFLSVWNIHPDKKVGAGIMLTSDDDRGLTLLEQQIVVDDGDTDALINNARRIKIASQLLSDTPHETSINKLSERYFISSASIVNDLKIIESWLQPLGLTLVRSQSGTHIEGSESSVRQAMVSLINDVMQHKEPGHLNHSRLDPGSYKALTNHFGEDDVGFVQTLLQEMEQQLSYTLGEPYYINIFTHTLIMMHRIAQGKALMMDEDHIHQQVDNRIFSIAKKMVSRIEQRVNNRLPSDEVWFIYQYIISSGIVMEEREDNQLLRYQFSNEESRQITGTLIHEFSNLVHFDLRDDNILHEGLLIHIKPLLNRLKYHIHIRNPLLEDIKNEFQDIYQITHQAMNEVCNKFQLAPITEDEIGYLTIHFQATLEQKIAHKRILVVCSSGVGTSHLLKSRILRAFPDWIIVGVVSASNMVTFCQQENVELIISTIHLEEQQIPIVYVSAFFNDDDIKRVTKKVIANKLHQAVHQSPTADHSFS</sequence>
<dbReference type="EMBL" id="CP025085">
    <property type="protein sequence ID" value="AUG98387.1"/>
    <property type="molecule type" value="Genomic_DNA"/>
</dbReference>
<dbReference type="SUPFAM" id="SSF46785">
    <property type="entry name" value="Winged helix' DNA-binding domain"/>
    <property type="match status" value="1"/>
</dbReference>
<dbReference type="Proteomes" id="UP000017700">
    <property type="component" value="Chromosome"/>
</dbReference>
<reference evidence="9" key="2">
    <citation type="submission" date="2013-09" db="EMBL/GenBank/DDBJ databases">
        <authorList>
            <person name="Wang G."/>
            <person name="Yang Y."/>
            <person name="Su Y."/>
        </authorList>
    </citation>
    <scope>NUCLEOTIDE SEQUENCE</scope>
    <source>
        <strain evidence="9">ATCC 39006</strain>
    </source>
</reference>
<evidence type="ECO:0000313" key="9">
    <source>
        <dbReference type="EMBL" id="AUH02702.1"/>
    </source>
</evidence>
<keyword evidence="4" id="KW-0010">Activator</keyword>
<dbReference type="Pfam" id="PF00874">
    <property type="entry name" value="PRD"/>
    <property type="match status" value="2"/>
</dbReference>
<dbReference type="OrthoDB" id="3710983at2"/>
<dbReference type="PANTHER" id="PTHR30185:SF18">
    <property type="entry name" value="TRANSCRIPTIONAL REGULATOR MTLR"/>
    <property type="match status" value="1"/>
</dbReference>
<dbReference type="InterPro" id="IPR036388">
    <property type="entry name" value="WH-like_DNA-bd_sf"/>
</dbReference>
<name>A0A2I5T1E7_SERS3</name>
<dbReference type="Pfam" id="PF05043">
    <property type="entry name" value="Mga"/>
    <property type="match status" value="1"/>
</dbReference>
<dbReference type="Gene3D" id="3.40.50.2300">
    <property type="match status" value="1"/>
</dbReference>
<keyword evidence="2" id="KW-0677">Repeat</keyword>
<evidence type="ECO:0000259" key="6">
    <source>
        <dbReference type="PROSITE" id="PS51099"/>
    </source>
</evidence>
<dbReference type="InterPro" id="IPR011608">
    <property type="entry name" value="PRD"/>
</dbReference>
<dbReference type="AlphaFoldDB" id="A0A2I5T1E7"/>
<gene>
    <name evidence="8" type="ORF">CWC46_00240</name>
    <name evidence="9" type="ORF">Ser39006_000240</name>
</gene>
<feature type="domain" description="PTS EIIB type-2" evidence="6">
    <location>
        <begin position="423"/>
        <end position="513"/>
    </location>
</feature>
<evidence type="ECO:0000259" key="7">
    <source>
        <dbReference type="PROSITE" id="PS51372"/>
    </source>
</evidence>
<reference evidence="8 11" key="3">
    <citation type="submission" date="2017-11" db="EMBL/GenBank/DDBJ databases">
        <title>Complete genome sequence of Serratia sp. ATCC 39006 LacA.</title>
        <authorList>
            <person name="Hampton H.G."/>
            <person name="Jackson S.A."/>
            <person name="Jauregui R."/>
            <person name="Poulter G.T.M."/>
            <person name="Salmond G.P.C."/>
            <person name="Fineran P.C."/>
        </authorList>
    </citation>
    <scope>NUCLEOTIDE SEQUENCE [LARGE SCALE GENOMIC DNA]</scope>
    <source>
        <strain evidence="8 11">ATCC 39006</strain>
    </source>
</reference>
<dbReference type="STRING" id="104623.Ser39006_00932"/>
<evidence type="ECO:0000256" key="1">
    <source>
        <dbReference type="ARBA" id="ARBA00022679"/>
    </source>
</evidence>
<dbReference type="Pfam" id="PF08279">
    <property type="entry name" value="HTH_11"/>
    <property type="match status" value="1"/>
</dbReference>
<evidence type="ECO:0000256" key="3">
    <source>
        <dbReference type="ARBA" id="ARBA00023015"/>
    </source>
</evidence>
<dbReference type="InterPro" id="IPR036095">
    <property type="entry name" value="PTS_EIIB-like_sf"/>
</dbReference>
<dbReference type="GO" id="GO:0008982">
    <property type="term" value="F:protein-N(PI)-phosphohistidine-sugar phosphotransferase activity"/>
    <property type="evidence" value="ECO:0007669"/>
    <property type="project" value="InterPro"/>
</dbReference>
<feature type="domain" description="PRD" evidence="7">
    <location>
        <begin position="199"/>
        <end position="304"/>
    </location>
</feature>
<keyword evidence="5" id="KW-0804">Transcription</keyword>
<evidence type="ECO:0000313" key="11">
    <source>
        <dbReference type="Proteomes" id="UP000233778"/>
    </source>
</evidence>
<reference evidence="9 10" key="1">
    <citation type="journal article" date="2013" name="Genome Announc.">
        <title>Draft genome sequence of Serratia sp. strain ATCC 39006, a model bacterium for analysis of the biosynthesis and regulation of prodigiosin, a carbapenem, and gas vesicles.</title>
        <authorList>
            <person name="Fineran P.C."/>
            <person name="Iglesias Cans M.C."/>
            <person name="Ramsay J.P."/>
            <person name="Wilf N.M."/>
            <person name="Cossyleon D."/>
            <person name="McNeil M.B."/>
            <person name="Williamson N.R."/>
            <person name="Monson R.E."/>
            <person name="Becher S.A."/>
            <person name="Stanton J.A."/>
            <person name="Brugger K."/>
            <person name="Brown S.D."/>
            <person name="Salmond G.P."/>
        </authorList>
    </citation>
    <scope>NUCLEOTIDE SEQUENCE [LARGE SCALE GENOMIC DNA]</scope>
    <source>
        <strain evidence="9">ATCC 39006</strain>
        <strain evidence="10">ATCC 39006 / SC 11482</strain>
    </source>
</reference>
<dbReference type="PROSITE" id="PS51372">
    <property type="entry name" value="PRD_2"/>
    <property type="match status" value="2"/>
</dbReference>
<dbReference type="SUPFAM" id="SSF63520">
    <property type="entry name" value="PTS-regulatory domain, PRD"/>
    <property type="match status" value="2"/>
</dbReference>
<dbReference type="CDD" id="cd05568">
    <property type="entry name" value="PTS_IIB_bgl_like"/>
    <property type="match status" value="1"/>
</dbReference>
<dbReference type="GO" id="GO:0009401">
    <property type="term" value="P:phosphoenolpyruvate-dependent sugar phosphotransferase system"/>
    <property type="evidence" value="ECO:0007669"/>
    <property type="project" value="InterPro"/>
</dbReference>
<dbReference type="EMBL" id="CP025084">
    <property type="protein sequence ID" value="AUH02702.1"/>
    <property type="molecule type" value="Genomic_DNA"/>
</dbReference>
<keyword evidence="3" id="KW-0805">Transcription regulation</keyword>
<accession>A0A2I5T1E7</accession>
<dbReference type="InterPro" id="IPR013011">
    <property type="entry name" value="PTS_EIIB_2"/>
</dbReference>
<dbReference type="RefSeq" id="WP_021014204.1">
    <property type="nucleotide sequence ID" value="NZ_CP025084.1"/>
</dbReference>
<dbReference type="PANTHER" id="PTHR30185">
    <property type="entry name" value="CRYPTIC BETA-GLUCOSIDE BGL OPERON ANTITERMINATOR"/>
    <property type="match status" value="1"/>
</dbReference>
<dbReference type="PROSITE" id="PS51099">
    <property type="entry name" value="PTS_EIIB_TYPE_2"/>
    <property type="match status" value="1"/>
</dbReference>
<reference evidence="9" key="4">
    <citation type="submission" date="2017-11" db="EMBL/GenBank/DDBJ databases">
        <title>Complete genome sequence of Serratia sp. ATCC 39006.</title>
        <authorList>
            <person name="Hampton H.G."/>
            <person name="Jackson S.A."/>
            <person name="Jauregui R."/>
            <person name="Poulter G.T.M."/>
            <person name="Salmond G.P.C."/>
            <person name="Fineran P.C."/>
        </authorList>
    </citation>
    <scope>NUCLEOTIDE SEQUENCE</scope>
    <source>
        <strain evidence="9">ATCC 39006</strain>
    </source>
</reference>
<dbReference type="Proteomes" id="UP000233778">
    <property type="component" value="Chromosome"/>
</dbReference>
<dbReference type="InterPro" id="IPR050661">
    <property type="entry name" value="BglG_antiterminators"/>
</dbReference>
<evidence type="ECO:0000313" key="8">
    <source>
        <dbReference type="EMBL" id="AUG98387.1"/>
    </source>
</evidence>
<dbReference type="InterPro" id="IPR007737">
    <property type="entry name" value="Mga_HTH"/>
</dbReference>
<dbReference type="Gene3D" id="1.10.1790.10">
    <property type="entry name" value="PRD domain"/>
    <property type="match status" value="2"/>
</dbReference>
<organism evidence="9 10">
    <name type="scientific">Serratia sp. (strain ATCC 39006)</name>
    <name type="common">Prodigiosinella confusarubida</name>
    <dbReference type="NCBI Taxonomy" id="104623"/>
    <lineage>
        <taxon>Bacteria</taxon>
        <taxon>Pseudomonadati</taxon>
        <taxon>Pseudomonadota</taxon>
        <taxon>Gammaproteobacteria</taxon>
        <taxon>Enterobacterales</taxon>
        <taxon>Pectobacteriaceae</taxon>
        <taxon>Prodigiosinella</taxon>
    </lineage>
</organism>
<dbReference type="KEGG" id="sera:Ser39006_000240"/>
<evidence type="ECO:0000256" key="2">
    <source>
        <dbReference type="ARBA" id="ARBA00022737"/>
    </source>
</evidence>
<keyword evidence="1" id="KW-0808">Transferase</keyword>
<dbReference type="InterPro" id="IPR013196">
    <property type="entry name" value="HTH_11"/>
</dbReference>
<dbReference type="InterPro" id="IPR036634">
    <property type="entry name" value="PRD_sf"/>
</dbReference>
<keyword evidence="10" id="KW-1185">Reference proteome</keyword>
<dbReference type="KEGG" id="serq:CWC46_00240"/>
<dbReference type="InterPro" id="IPR036390">
    <property type="entry name" value="WH_DNA-bd_sf"/>
</dbReference>
<dbReference type="GO" id="GO:0006355">
    <property type="term" value="P:regulation of DNA-templated transcription"/>
    <property type="evidence" value="ECO:0007669"/>
    <property type="project" value="InterPro"/>
</dbReference>